<evidence type="ECO:0000256" key="3">
    <source>
        <dbReference type="ARBA" id="ARBA00023015"/>
    </source>
</evidence>
<feature type="region of interest" description="Disordered" evidence="8">
    <location>
        <begin position="1"/>
        <end position="20"/>
    </location>
</feature>
<dbReference type="EMBL" id="JAQGDS010000001">
    <property type="protein sequence ID" value="KAJ6263980.1"/>
    <property type="molecule type" value="Genomic_DNA"/>
</dbReference>
<feature type="compositionally biased region" description="Low complexity" evidence="8">
    <location>
        <begin position="53"/>
        <end position="64"/>
    </location>
</feature>
<evidence type="ECO:0000256" key="5">
    <source>
        <dbReference type="ARBA" id="ARBA00023163"/>
    </source>
</evidence>
<organism evidence="10 11">
    <name type="scientific">Drechslerella dactyloides</name>
    <name type="common">Nematode-trapping fungus</name>
    <name type="synonym">Arthrobotrys dactyloides</name>
    <dbReference type="NCBI Taxonomy" id="74499"/>
    <lineage>
        <taxon>Eukaryota</taxon>
        <taxon>Fungi</taxon>
        <taxon>Dikarya</taxon>
        <taxon>Ascomycota</taxon>
        <taxon>Pezizomycotina</taxon>
        <taxon>Orbiliomycetes</taxon>
        <taxon>Orbiliales</taxon>
        <taxon>Orbiliaceae</taxon>
        <taxon>Drechslerella</taxon>
    </lineage>
</organism>
<dbReference type="InterPro" id="IPR004827">
    <property type="entry name" value="bZIP"/>
</dbReference>
<evidence type="ECO:0000256" key="4">
    <source>
        <dbReference type="ARBA" id="ARBA00023125"/>
    </source>
</evidence>
<keyword evidence="5" id="KW-0804">Transcription</keyword>
<dbReference type="GO" id="GO:0005634">
    <property type="term" value="C:nucleus"/>
    <property type="evidence" value="ECO:0007669"/>
    <property type="project" value="UniProtKB-SubCell"/>
</dbReference>
<comment type="caution">
    <text evidence="10">The sequence shown here is derived from an EMBL/GenBank/DDBJ whole genome shotgun (WGS) entry which is preliminary data.</text>
</comment>
<keyword evidence="4" id="KW-0238">DNA-binding</keyword>
<evidence type="ECO:0000256" key="2">
    <source>
        <dbReference type="ARBA" id="ARBA00007163"/>
    </source>
</evidence>
<accession>A0AAD6NN65</accession>
<dbReference type="GO" id="GO:0000981">
    <property type="term" value="F:DNA-binding transcription factor activity, RNA polymerase II-specific"/>
    <property type="evidence" value="ECO:0007669"/>
    <property type="project" value="InterPro"/>
</dbReference>
<evidence type="ECO:0000256" key="1">
    <source>
        <dbReference type="ARBA" id="ARBA00004123"/>
    </source>
</evidence>
<dbReference type="Proteomes" id="UP001221413">
    <property type="component" value="Unassembled WGS sequence"/>
</dbReference>
<sequence length="368" mass="40404">MASPSSEQYQSSPELGVWDSIDGIDSLNYDILMKNMAALPPSPPNTSDDDSESSPAPSSDSPKPMSDEKKEDGDEEEEEKKKPAKKRKSWGQELPTPTTNLPPRKRAKTEAEKEQRRIERVLRNRAAAHSSRERKRAEQEALEKRKKEIEVENQDMKTRLAQLEQEFSDFQKKYRTLEHNYLIAKAQLPGFVPQSLPEDKAITSDNVAMADVQALSPALTQSPVVKSEDAMQTDSPAAASAARGLGSVNLVVKPDVLSSETVDALWSDWTLFEESGLNTTDPLGLNFTELPLTPTITDASLGDIKMDAPAIDDIVSSDLPASSLPDTSAFLDMSFDLFGLGKDEKATIELDFLSEPSLTLGDLAIPEL</sequence>
<dbReference type="Pfam" id="PF00170">
    <property type="entry name" value="bZIP_1"/>
    <property type="match status" value="1"/>
</dbReference>
<dbReference type="SMART" id="SM00338">
    <property type="entry name" value="BRLZ"/>
    <property type="match status" value="1"/>
</dbReference>
<gene>
    <name evidence="10" type="ORF">Dda_0118</name>
</gene>
<dbReference type="InterPro" id="IPR046347">
    <property type="entry name" value="bZIP_sf"/>
</dbReference>
<keyword evidence="6" id="KW-0834">Unfolded protein response</keyword>
<comment type="similarity">
    <text evidence="2">Belongs to the bZIP family.</text>
</comment>
<evidence type="ECO:0000256" key="6">
    <source>
        <dbReference type="ARBA" id="ARBA00023230"/>
    </source>
</evidence>
<evidence type="ECO:0000313" key="11">
    <source>
        <dbReference type="Proteomes" id="UP001221413"/>
    </source>
</evidence>
<dbReference type="InterPro" id="IPR044280">
    <property type="entry name" value="Hac1/HY5"/>
</dbReference>
<feature type="compositionally biased region" description="Basic and acidic residues" evidence="8">
    <location>
        <begin position="108"/>
        <end position="122"/>
    </location>
</feature>
<keyword evidence="11" id="KW-1185">Reference proteome</keyword>
<reference evidence="10" key="1">
    <citation type="submission" date="2023-01" db="EMBL/GenBank/DDBJ databases">
        <title>The chitinases involved in constricting ring structure development in the nematode-trapping fungus Drechslerella dactyloides.</title>
        <authorList>
            <person name="Wang R."/>
            <person name="Zhang L."/>
            <person name="Tang P."/>
            <person name="Li S."/>
            <person name="Liang L."/>
        </authorList>
    </citation>
    <scope>NUCLEOTIDE SEQUENCE</scope>
    <source>
        <strain evidence="10">YMF1.00031</strain>
    </source>
</reference>
<dbReference type="Gene3D" id="1.20.5.170">
    <property type="match status" value="1"/>
</dbReference>
<comment type="subcellular location">
    <subcellularLocation>
        <location evidence="1">Nucleus</location>
    </subcellularLocation>
</comment>
<keyword evidence="3" id="KW-0805">Transcription regulation</keyword>
<dbReference type="GO" id="GO:0045944">
    <property type="term" value="P:positive regulation of transcription by RNA polymerase II"/>
    <property type="evidence" value="ECO:0007669"/>
    <property type="project" value="InterPro"/>
</dbReference>
<keyword evidence="7" id="KW-0539">Nucleus</keyword>
<evidence type="ECO:0000313" key="10">
    <source>
        <dbReference type="EMBL" id="KAJ6263980.1"/>
    </source>
</evidence>
<dbReference type="PANTHER" id="PTHR46714">
    <property type="entry name" value="TRANSCRIPTIONAL ACTIVATOR HAC1"/>
    <property type="match status" value="1"/>
</dbReference>
<feature type="region of interest" description="Disordered" evidence="8">
    <location>
        <begin position="35"/>
        <end position="143"/>
    </location>
</feature>
<proteinExistence type="inferred from homology"/>
<dbReference type="GO" id="GO:0006986">
    <property type="term" value="P:response to unfolded protein"/>
    <property type="evidence" value="ECO:0007669"/>
    <property type="project" value="UniProtKB-KW"/>
</dbReference>
<evidence type="ECO:0000256" key="8">
    <source>
        <dbReference type="SAM" id="MobiDB-lite"/>
    </source>
</evidence>
<dbReference type="AlphaFoldDB" id="A0AAD6NN65"/>
<dbReference type="PROSITE" id="PS50217">
    <property type="entry name" value="BZIP"/>
    <property type="match status" value="1"/>
</dbReference>
<dbReference type="SUPFAM" id="SSF57959">
    <property type="entry name" value="Leucine zipper domain"/>
    <property type="match status" value="1"/>
</dbReference>
<feature type="compositionally biased region" description="Low complexity" evidence="8">
    <location>
        <begin position="1"/>
        <end position="14"/>
    </location>
</feature>
<name>A0AAD6NN65_DREDA</name>
<evidence type="ECO:0000259" key="9">
    <source>
        <dbReference type="PROSITE" id="PS50217"/>
    </source>
</evidence>
<protein>
    <submittedName>
        <fullName evidence="10">Transcriptional activator hacA</fullName>
    </submittedName>
</protein>
<feature type="domain" description="BZIP" evidence="9">
    <location>
        <begin position="114"/>
        <end position="177"/>
    </location>
</feature>
<dbReference type="PANTHER" id="PTHR46714:SF6">
    <property type="entry name" value="TRANSCRIPTIONAL ACTIVATOR HAC1"/>
    <property type="match status" value="1"/>
</dbReference>
<dbReference type="GO" id="GO:0003677">
    <property type="term" value="F:DNA binding"/>
    <property type="evidence" value="ECO:0007669"/>
    <property type="project" value="UniProtKB-KW"/>
</dbReference>
<evidence type="ECO:0000256" key="7">
    <source>
        <dbReference type="ARBA" id="ARBA00023242"/>
    </source>
</evidence>
<dbReference type="CDD" id="cd14710">
    <property type="entry name" value="bZIP_HAC1-like"/>
    <property type="match status" value="1"/>
</dbReference>